<dbReference type="PANTHER" id="PTHR13622">
    <property type="entry name" value="THIAMIN PYROPHOSPHOKINASE"/>
    <property type="match status" value="1"/>
</dbReference>
<keyword evidence="6" id="KW-0067">ATP-binding</keyword>
<dbReference type="GO" id="GO:0031625">
    <property type="term" value="F:ubiquitin protein ligase binding"/>
    <property type="evidence" value="ECO:0007669"/>
    <property type="project" value="InterPro"/>
</dbReference>
<keyword evidence="10" id="KW-1185">Reference proteome</keyword>
<protein>
    <recommendedName>
        <fullName evidence="8">Thiamin pyrophosphokinase thiamin-binding domain-containing protein</fullName>
    </recommendedName>
</protein>
<dbReference type="Pfam" id="PF00888">
    <property type="entry name" value="Cullin"/>
    <property type="match status" value="1"/>
</dbReference>
<dbReference type="InterPro" id="IPR006282">
    <property type="entry name" value="Thi_PPkinase"/>
</dbReference>
<reference evidence="9" key="1">
    <citation type="submission" date="2023-06" db="EMBL/GenBank/DDBJ databases">
        <title>Genomic analysis of the entomopathogenic nematode Steinernema hermaphroditum.</title>
        <authorList>
            <person name="Schwarz E.M."/>
            <person name="Heppert J.K."/>
            <person name="Baniya A."/>
            <person name="Schwartz H.T."/>
            <person name="Tan C.-H."/>
            <person name="Antoshechkin I."/>
            <person name="Sternberg P.W."/>
            <person name="Goodrich-Blair H."/>
            <person name="Dillman A.R."/>
        </authorList>
    </citation>
    <scope>NUCLEOTIDE SEQUENCE</scope>
    <source>
        <strain evidence="9">PS9179</strain>
        <tissue evidence="9">Whole animal</tissue>
    </source>
</reference>
<comment type="caution">
    <text evidence="9">The sequence shown here is derived from an EMBL/GenBank/DDBJ whole genome shotgun (WGS) entry which is preliminary data.</text>
</comment>
<evidence type="ECO:0000313" key="9">
    <source>
        <dbReference type="EMBL" id="KAK0418076.1"/>
    </source>
</evidence>
<gene>
    <name evidence="9" type="ORF">QR680_013357</name>
</gene>
<dbReference type="EMBL" id="JAUCMV010000002">
    <property type="protein sequence ID" value="KAK0418076.1"/>
    <property type="molecule type" value="Genomic_DNA"/>
</dbReference>
<evidence type="ECO:0000259" key="8">
    <source>
        <dbReference type="SMART" id="SM00983"/>
    </source>
</evidence>
<dbReference type="GO" id="GO:0004788">
    <property type="term" value="F:thiamine diphosphokinase activity"/>
    <property type="evidence" value="ECO:0007669"/>
    <property type="project" value="InterPro"/>
</dbReference>
<comment type="similarity">
    <text evidence="1">Belongs to the cullin family.</text>
</comment>
<dbReference type="InterPro" id="IPR036371">
    <property type="entry name" value="TPK_B1-bd_sf"/>
</dbReference>
<dbReference type="CDD" id="cd07995">
    <property type="entry name" value="TPK"/>
    <property type="match status" value="1"/>
</dbReference>
<name>A0AA39I6T2_9BILA</name>
<dbReference type="InterPro" id="IPR016159">
    <property type="entry name" value="Cullin_repeat-like_dom_sf"/>
</dbReference>
<dbReference type="NCBIfam" id="TIGR01378">
    <property type="entry name" value="thi_PPkinase"/>
    <property type="match status" value="1"/>
</dbReference>
<dbReference type="AlphaFoldDB" id="A0AA39I6T2"/>
<dbReference type="GO" id="GO:0005524">
    <property type="term" value="F:ATP binding"/>
    <property type="evidence" value="ECO:0007669"/>
    <property type="project" value="UniProtKB-KW"/>
</dbReference>
<evidence type="ECO:0000256" key="2">
    <source>
        <dbReference type="ARBA" id="ARBA00022679"/>
    </source>
</evidence>
<keyword evidence="4" id="KW-0418">Kinase</keyword>
<dbReference type="InterPro" id="IPR007373">
    <property type="entry name" value="Thiamin_PyroPKinase_B1-bd"/>
</dbReference>
<dbReference type="GO" id="GO:0016301">
    <property type="term" value="F:kinase activity"/>
    <property type="evidence" value="ECO:0007669"/>
    <property type="project" value="UniProtKB-KW"/>
</dbReference>
<feature type="domain" description="Thiamin pyrophosphokinase thiamin-binding" evidence="8">
    <location>
        <begin position="325"/>
        <end position="401"/>
    </location>
</feature>
<evidence type="ECO:0000256" key="3">
    <source>
        <dbReference type="ARBA" id="ARBA00022741"/>
    </source>
</evidence>
<dbReference type="SMART" id="SM00983">
    <property type="entry name" value="TPK_B1_binding"/>
    <property type="match status" value="1"/>
</dbReference>
<dbReference type="GO" id="GO:0006772">
    <property type="term" value="P:thiamine metabolic process"/>
    <property type="evidence" value="ECO:0007669"/>
    <property type="project" value="InterPro"/>
</dbReference>
<dbReference type="InterPro" id="IPR007371">
    <property type="entry name" value="TPK_catalytic"/>
</dbReference>
<proteinExistence type="inferred from homology"/>
<keyword evidence="7" id="KW-1133">Transmembrane helix</keyword>
<evidence type="ECO:0000313" key="10">
    <source>
        <dbReference type="Proteomes" id="UP001175271"/>
    </source>
</evidence>
<accession>A0AA39I6T2</accession>
<evidence type="ECO:0000256" key="7">
    <source>
        <dbReference type="SAM" id="Phobius"/>
    </source>
</evidence>
<dbReference type="SUPFAM" id="SSF74788">
    <property type="entry name" value="Cullin repeat-like"/>
    <property type="match status" value="1"/>
</dbReference>
<dbReference type="GO" id="GO:0006511">
    <property type="term" value="P:ubiquitin-dependent protein catabolic process"/>
    <property type="evidence" value="ECO:0007669"/>
    <property type="project" value="InterPro"/>
</dbReference>
<dbReference type="PANTHER" id="PTHR13622:SF8">
    <property type="entry name" value="THIAMIN PYROPHOSPHOKINASE 1"/>
    <property type="match status" value="1"/>
</dbReference>
<dbReference type="Pfam" id="PF04263">
    <property type="entry name" value="TPK_catalytic"/>
    <property type="match status" value="1"/>
</dbReference>
<dbReference type="SUPFAM" id="SSF63862">
    <property type="entry name" value="Thiamin pyrophosphokinase, substrate-binding domain"/>
    <property type="match status" value="1"/>
</dbReference>
<organism evidence="9 10">
    <name type="scientific">Steinernema hermaphroditum</name>
    <dbReference type="NCBI Taxonomy" id="289476"/>
    <lineage>
        <taxon>Eukaryota</taxon>
        <taxon>Metazoa</taxon>
        <taxon>Ecdysozoa</taxon>
        <taxon>Nematoda</taxon>
        <taxon>Chromadorea</taxon>
        <taxon>Rhabditida</taxon>
        <taxon>Tylenchina</taxon>
        <taxon>Panagrolaimomorpha</taxon>
        <taxon>Strongyloidoidea</taxon>
        <taxon>Steinernematidae</taxon>
        <taxon>Steinernema</taxon>
    </lineage>
</organism>
<dbReference type="Gene3D" id="2.60.120.320">
    <property type="entry name" value="Thiamin pyrophosphokinase, thiamin-binding domain"/>
    <property type="match status" value="1"/>
</dbReference>
<dbReference type="InterPro" id="IPR001373">
    <property type="entry name" value="Cullin_N"/>
</dbReference>
<keyword evidence="5" id="KW-0833">Ubl conjugation pathway</keyword>
<dbReference type="GO" id="GO:0009229">
    <property type="term" value="P:thiamine diphosphate biosynthetic process"/>
    <property type="evidence" value="ECO:0007669"/>
    <property type="project" value="InterPro"/>
</dbReference>
<dbReference type="GO" id="GO:0030975">
    <property type="term" value="F:thiamine binding"/>
    <property type="evidence" value="ECO:0007669"/>
    <property type="project" value="InterPro"/>
</dbReference>
<dbReference type="Gene3D" id="1.20.1310.10">
    <property type="entry name" value="Cullin Repeats"/>
    <property type="match status" value="2"/>
</dbReference>
<evidence type="ECO:0000256" key="5">
    <source>
        <dbReference type="ARBA" id="ARBA00022786"/>
    </source>
</evidence>
<dbReference type="Proteomes" id="UP001175271">
    <property type="component" value="Unassembled WGS sequence"/>
</dbReference>
<dbReference type="FunFam" id="2.60.120.320:FF:000001">
    <property type="entry name" value="Thiamine pyrophosphokinase"/>
    <property type="match status" value="1"/>
</dbReference>
<dbReference type="InterPro" id="IPR036759">
    <property type="entry name" value="TPK_catalytic_sf"/>
</dbReference>
<evidence type="ECO:0000256" key="1">
    <source>
        <dbReference type="ARBA" id="ARBA00006019"/>
    </source>
</evidence>
<dbReference type="Gene3D" id="3.40.50.10240">
    <property type="entry name" value="Thiamin pyrophosphokinase, catalytic domain"/>
    <property type="match status" value="1"/>
</dbReference>
<keyword evidence="2" id="KW-0808">Transferase</keyword>
<evidence type="ECO:0000256" key="4">
    <source>
        <dbReference type="ARBA" id="ARBA00022777"/>
    </source>
</evidence>
<dbReference type="Pfam" id="PF04265">
    <property type="entry name" value="TPK_B1_binding"/>
    <property type="match status" value="1"/>
</dbReference>
<keyword evidence="7" id="KW-0472">Membrane</keyword>
<keyword evidence="3" id="KW-0547">Nucleotide-binding</keyword>
<keyword evidence="7" id="KW-0812">Transmembrane</keyword>
<sequence>MAMNQDTFHVQKTWPRQRAARVLAARIKSFDMNLPKDDTSGDTSWRRRVFARERRSVPHLPKAPHVPTPFSGLFWPRPLRRQVLINNASFRRREEVGTTKTLWRPKSSAPQNAVRVEAAFVLTLVYPSTSEGAFFSSRSLDRIVMFRLIVAVALLSLAMGARNTMFYRVETKTVDLTHFLKDPTKTAVVFADQETLKEEKMSELWKRLWNDAPLRFCIDKGADRLFHFKDDLQPPTMITGKLDRMEMETLKFFEGKETRLQDTYDEMETDLLTTLKVLGREDLDEIDFVVILGGFEGRFDRVLGHLDALMRANLMLPVPTMTLHGHDLIMVLPEGEWTLDLDRTMLTGTCGFAPLEQKKTMVTTTGFKWNLENEEMGFGKKISTSNEVESDQLKMHTDGALVFTADGPGRRFPIHWAFVGIFLAAPGTPLRREQPPLPEALGIRKTINELDCVSDNTRRVESAKAFYRLFKDHLEGVLRGKVGEILEEEDVEDNAACGKICGILRDLDRVLLFDLEDGEEFRRRLNEGPLEVPRKRKRRSEKERFYGIHTLIMLSLQDVVFEKVAFQKVDAALKLIRDDREGKEGLDMVLVKEFADALTVFAIDYGRKSISYPNPNADAVIQGMVLRLQRSVESFGRRLVEDVAACFEKTKADLEREEDLVRYLRKVELIMEEETQRSRHYLNHRWRGALQKAIATMFLEERSEAMASEFRGSMATNRREVAKLIYKLSSKTQGAKEVREIFSEIVTIEVRRAIAALKVEEQTDPRLFITTAMGKADEYRNLLAEVFDSAAEMVDVFERAFEEVLGKNATVELLARFAD</sequence>
<evidence type="ECO:0000256" key="6">
    <source>
        <dbReference type="ARBA" id="ARBA00022840"/>
    </source>
</evidence>
<dbReference type="SUPFAM" id="SSF63999">
    <property type="entry name" value="Thiamin pyrophosphokinase, catalytic domain"/>
    <property type="match status" value="1"/>
</dbReference>
<feature type="transmembrane region" description="Helical" evidence="7">
    <location>
        <begin position="144"/>
        <end position="161"/>
    </location>
</feature>